<dbReference type="EMBL" id="MWWZ01000008">
    <property type="protein sequence ID" value="OZG67330.1"/>
    <property type="molecule type" value="Genomic_DNA"/>
</dbReference>
<evidence type="ECO:0000256" key="2">
    <source>
        <dbReference type="ARBA" id="ARBA00000565"/>
    </source>
</evidence>
<proteinExistence type="predicted"/>
<feature type="domain" description="Pyridoxamine kinase/Phosphomethylpyrimidine kinase" evidence="10">
    <location>
        <begin position="15"/>
        <end position="259"/>
    </location>
</feature>
<evidence type="ECO:0000313" key="13">
    <source>
        <dbReference type="Proteomes" id="UP000216057"/>
    </source>
</evidence>
<reference evidence="12 14" key="2">
    <citation type="submission" date="2020-10" db="EMBL/GenBank/DDBJ databases">
        <title>Genome sequencing of Bifidobacterium eulemuris_DSMZ_100216.</title>
        <authorList>
            <person name="Kim J."/>
        </authorList>
    </citation>
    <scope>NUCLEOTIDE SEQUENCE [LARGE SCALE GENOMIC DNA]</scope>
    <source>
        <strain evidence="12 14">DSM 100216</strain>
    </source>
</reference>
<evidence type="ECO:0000256" key="8">
    <source>
        <dbReference type="ARBA" id="ARBA00022840"/>
    </source>
</evidence>
<evidence type="ECO:0000256" key="5">
    <source>
        <dbReference type="ARBA" id="ARBA00022679"/>
    </source>
</evidence>
<keyword evidence="9" id="KW-0784">Thiamine biosynthesis</keyword>
<evidence type="ECO:0000256" key="7">
    <source>
        <dbReference type="ARBA" id="ARBA00022777"/>
    </source>
</evidence>
<dbReference type="SUPFAM" id="SSF53613">
    <property type="entry name" value="Ribokinase-like"/>
    <property type="match status" value="1"/>
</dbReference>
<dbReference type="GO" id="GO:0005829">
    <property type="term" value="C:cytosol"/>
    <property type="evidence" value="ECO:0007669"/>
    <property type="project" value="TreeGrafter"/>
</dbReference>
<evidence type="ECO:0000256" key="9">
    <source>
        <dbReference type="ARBA" id="ARBA00022977"/>
    </source>
</evidence>
<protein>
    <submittedName>
        <fullName evidence="11 12">Phosphomethylpyrimidine kinase</fullName>
        <ecNumber evidence="12">2.7.1.49</ecNumber>
        <ecNumber evidence="12">2.7.4.7</ecNumber>
    </submittedName>
</protein>
<dbReference type="GO" id="GO:0008902">
    <property type="term" value="F:hydroxymethylpyrimidine kinase activity"/>
    <property type="evidence" value="ECO:0007669"/>
    <property type="project" value="UniProtKB-EC"/>
</dbReference>
<dbReference type="FunFam" id="3.40.1190.20:FF:000003">
    <property type="entry name" value="Phosphomethylpyrimidine kinase ThiD"/>
    <property type="match status" value="1"/>
</dbReference>
<evidence type="ECO:0000256" key="1">
    <source>
        <dbReference type="ARBA" id="ARBA00000151"/>
    </source>
</evidence>
<sequence length="265" mass="27045">MTTTLPAVLTIAGSDSSGGAGVQADLKTMLANGVFGMSAITALTAQNTTGVRSVQDTEPGILADQIDAVFEDIRPVAVKIGMVSNPALTAVIADRLAAHHAANVVLDPVMVATSGARLISDDAIDALTDALFPLATVITPNIPEAEALTDALITTPEDMEAAGLRLATRYGCAALVKGGHGTNDASDVLVEPGGTATWFEGVRIDNPNTHGTGCTLSSAIASNLAKGLPLPLAVQSAKDYLTGALRAMLDLGHGSGPMDHAWAWR</sequence>
<dbReference type="InterPro" id="IPR013749">
    <property type="entry name" value="PM/HMP-P_kinase-1"/>
</dbReference>
<keyword evidence="8" id="KW-0067">ATP-binding</keyword>
<gene>
    <name evidence="12" type="primary">thiD</name>
    <name evidence="12" type="ORF">BE0216_11030</name>
    <name evidence="11" type="ORF">BEUL_1421</name>
</gene>
<evidence type="ECO:0000256" key="3">
    <source>
        <dbReference type="ARBA" id="ARBA00003848"/>
    </source>
</evidence>
<dbReference type="EMBL" id="CP062938">
    <property type="protein sequence ID" value="QOL32911.1"/>
    <property type="molecule type" value="Genomic_DNA"/>
</dbReference>
<evidence type="ECO:0000259" key="10">
    <source>
        <dbReference type="Pfam" id="PF08543"/>
    </source>
</evidence>
<dbReference type="Gene3D" id="3.40.1190.20">
    <property type="match status" value="1"/>
</dbReference>
<keyword evidence="7 11" id="KW-0418">Kinase</keyword>
<dbReference type="Proteomes" id="UP000593943">
    <property type="component" value="Chromosome"/>
</dbReference>
<evidence type="ECO:0000256" key="4">
    <source>
        <dbReference type="ARBA" id="ARBA00004769"/>
    </source>
</evidence>
<comment type="pathway">
    <text evidence="4">Cofactor biosynthesis; thiamine diphosphate biosynthesis; 4-amino-2-methyl-5-diphosphomethylpyrimidine from 5-amino-1-(5-phospho-D-ribosyl)imidazole: step 3/3.</text>
</comment>
<evidence type="ECO:0000313" key="11">
    <source>
        <dbReference type="EMBL" id="OZG67330.1"/>
    </source>
</evidence>
<evidence type="ECO:0000256" key="6">
    <source>
        <dbReference type="ARBA" id="ARBA00022741"/>
    </source>
</evidence>
<name>A0A261G7C6_9BIFI</name>
<dbReference type="GO" id="GO:0009228">
    <property type="term" value="P:thiamine biosynthetic process"/>
    <property type="evidence" value="ECO:0007669"/>
    <property type="project" value="UniProtKB-KW"/>
</dbReference>
<dbReference type="InterPro" id="IPR029056">
    <property type="entry name" value="Ribokinase-like"/>
</dbReference>
<dbReference type="GO" id="GO:0008972">
    <property type="term" value="F:phosphomethylpyrimidine kinase activity"/>
    <property type="evidence" value="ECO:0007669"/>
    <property type="project" value="UniProtKB-EC"/>
</dbReference>
<dbReference type="InterPro" id="IPR004399">
    <property type="entry name" value="HMP/HMP-P_kinase_dom"/>
</dbReference>
<dbReference type="EC" id="2.7.1.49" evidence="12"/>
<dbReference type="AlphaFoldDB" id="A0A261G7C6"/>
<keyword evidence="14" id="KW-1185">Reference proteome</keyword>
<evidence type="ECO:0000313" key="12">
    <source>
        <dbReference type="EMBL" id="QOL32911.1"/>
    </source>
</evidence>
<dbReference type="Pfam" id="PF08543">
    <property type="entry name" value="Phos_pyr_kin"/>
    <property type="match status" value="1"/>
</dbReference>
<comment type="catalytic activity">
    <reaction evidence="2">
        <text>4-amino-2-methyl-5-(phosphooxymethyl)pyrimidine + ATP = 4-amino-2-methyl-5-(diphosphooxymethyl)pyrimidine + ADP</text>
        <dbReference type="Rhea" id="RHEA:19893"/>
        <dbReference type="ChEBI" id="CHEBI:30616"/>
        <dbReference type="ChEBI" id="CHEBI:57841"/>
        <dbReference type="ChEBI" id="CHEBI:58354"/>
        <dbReference type="ChEBI" id="CHEBI:456216"/>
        <dbReference type="EC" id="2.7.4.7"/>
    </reaction>
</comment>
<dbReference type="CDD" id="cd01169">
    <property type="entry name" value="HMPP_kinase"/>
    <property type="match status" value="1"/>
</dbReference>
<reference evidence="11 13" key="1">
    <citation type="journal article" date="2017" name="BMC Genomics">
        <title>Comparative genomic and phylogenomic analyses of the Bifidobacteriaceae family.</title>
        <authorList>
            <person name="Lugli G.A."/>
            <person name="Milani C."/>
            <person name="Turroni F."/>
            <person name="Duranti S."/>
            <person name="Mancabelli L."/>
            <person name="Mangifesta M."/>
            <person name="Ferrario C."/>
            <person name="Modesto M."/>
            <person name="Mattarelli P."/>
            <person name="Jiri K."/>
            <person name="van Sinderen D."/>
            <person name="Ventura M."/>
        </authorList>
    </citation>
    <scope>NUCLEOTIDE SEQUENCE [LARGE SCALE GENOMIC DNA]</scope>
    <source>
        <strain evidence="11 13">DSM 100216</strain>
    </source>
</reference>
<dbReference type="GO" id="GO:0005524">
    <property type="term" value="F:ATP binding"/>
    <property type="evidence" value="ECO:0007669"/>
    <property type="project" value="UniProtKB-KW"/>
</dbReference>
<comment type="catalytic activity">
    <reaction evidence="1">
        <text>4-amino-5-hydroxymethyl-2-methylpyrimidine + ATP = 4-amino-2-methyl-5-(phosphooxymethyl)pyrimidine + ADP + H(+)</text>
        <dbReference type="Rhea" id="RHEA:23096"/>
        <dbReference type="ChEBI" id="CHEBI:15378"/>
        <dbReference type="ChEBI" id="CHEBI:16892"/>
        <dbReference type="ChEBI" id="CHEBI:30616"/>
        <dbReference type="ChEBI" id="CHEBI:58354"/>
        <dbReference type="ChEBI" id="CHEBI:456216"/>
        <dbReference type="EC" id="2.7.1.49"/>
    </reaction>
</comment>
<dbReference type="GO" id="GO:0009229">
    <property type="term" value="P:thiamine diphosphate biosynthetic process"/>
    <property type="evidence" value="ECO:0007669"/>
    <property type="project" value="UniProtKB-UniPathway"/>
</dbReference>
<dbReference type="UniPathway" id="UPA00060">
    <property type="reaction ID" value="UER00138"/>
</dbReference>
<dbReference type="NCBIfam" id="TIGR00097">
    <property type="entry name" value="HMP-P_kinase"/>
    <property type="match status" value="1"/>
</dbReference>
<evidence type="ECO:0000313" key="14">
    <source>
        <dbReference type="Proteomes" id="UP000593943"/>
    </source>
</evidence>
<dbReference type="EC" id="2.7.4.7" evidence="12"/>
<dbReference type="KEGG" id="beu:BE0216_11030"/>
<dbReference type="RefSeq" id="WP_094636998.1">
    <property type="nucleotide sequence ID" value="NZ_CP062938.1"/>
</dbReference>
<dbReference type="OrthoDB" id="34166at2"/>
<dbReference type="Proteomes" id="UP000216057">
    <property type="component" value="Unassembled WGS sequence"/>
</dbReference>
<keyword evidence="6" id="KW-0547">Nucleotide-binding</keyword>
<keyword evidence="5 12" id="KW-0808">Transferase</keyword>
<dbReference type="PANTHER" id="PTHR20858">
    <property type="entry name" value="PHOSPHOMETHYLPYRIMIDINE KINASE"/>
    <property type="match status" value="1"/>
</dbReference>
<organism evidence="11 13">
    <name type="scientific">Bifidobacterium eulemuris</name>
    <dbReference type="NCBI Taxonomy" id="1765219"/>
    <lineage>
        <taxon>Bacteria</taxon>
        <taxon>Bacillati</taxon>
        <taxon>Actinomycetota</taxon>
        <taxon>Actinomycetes</taxon>
        <taxon>Bifidobacteriales</taxon>
        <taxon>Bifidobacteriaceae</taxon>
        <taxon>Bifidobacterium</taxon>
    </lineage>
</organism>
<accession>A0A261G7C6</accession>
<dbReference type="PANTHER" id="PTHR20858:SF17">
    <property type="entry name" value="HYDROXYMETHYLPYRIMIDINE_PHOSPHOMETHYLPYRIMIDINE KINASE THI20-RELATED"/>
    <property type="match status" value="1"/>
</dbReference>
<comment type="function">
    <text evidence="3">Catalyzes the phosphorylation of hydroxymethylpyrimidine phosphate (HMP-P) to HMP-PP, and of HMP to HMP-P.</text>
</comment>